<dbReference type="InterPro" id="IPR050192">
    <property type="entry name" value="CopG/NikR_regulator"/>
</dbReference>
<keyword evidence="2 7" id="KW-0533">Nickel</keyword>
<feature type="binding site" evidence="7">
    <location>
        <position position="91"/>
    </location>
    <ligand>
        <name>Ni(2+)</name>
        <dbReference type="ChEBI" id="CHEBI:49786"/>
    </ligand>
</feature>
<gene>
    <name evidence="10" type="ORF">COY52_05775</name>
</gene>
<feature type="binding site" evidence="7">
    <location>
        <position position="97"/>
    </location>
    <ligand>
        <name>Ni(2+)</name>
        <dbReference type="ChEBI" id="CHEBI:49786"/>
    </ligand>
</feature>
<name>A0A2M7SBP2_9BACT</name>
<dbReference type="Pfam" id="PF08753">
    <property type="entry name" value="NikR_C"/>
    <property type="match status" value="1"/>
</dbReference>
<dbReference type="GO" id="GO:0016151">
    <property type="term" value="F:nickel cation binding"/>
    <property type="evidence" value="ECO:0007669"/>
    <property type="project" value="UniProtKB-UniRule"/>
</dbReference>
<keyword evidence="4 7" id="KW-0805">Transcription regulation</keyword>
<dbReference type="NCBIfam" id="NF002815">
    <property type="entry name" value="PRK02967.1"/>
    <property type="match status" value="1"/>
</dbReference>
<dbReference type="PANTHER" id="PTHR34719:SF2">
    <property type="entry name" value="NICKEL-RESPONSIVE REGULATOR"/>
    <property type="match status" value="1"/>
</dbReference>
<evidence type="ECO:0000256" key="7">
    <source>
        <dbReference type="HAMAP-Rule" id="MF_00476"/>
    </source>
</evidence>
<feature type="binding site" evidence="7">
    <location>
        <position position="89"/>
    </location>
    <ligand>
        <name>Ni(2+)</name>
        <dbReference type="ChEBI" id="CHEBI:49786"/>
    </ligand>
</feature>
<comment type="cofactor">
    <cofactor evidence="7">
        <name>Ni(2+)</name>
        <dbReference type="ChEBI" id="CHEBI:49786"/>
    </cofactor>
    <text evidence="7">Binds 1 nickel ion per subunit.</text>
</comment>
<dbReference type="InterPro" id="IPR045865">
    <property type="entry name" value="ACT-like_dom_sf"/>
</dbReference>
<dbReference type="Gene3D" id="3.30.70.1150">
    <property type="entry name" value="ACT-like. Chain A, domain 2"/>
    <property type="match status" value="1"/>
</dbReference>
<evidence type="ECO:0000256" key="6">
    <source>
        <dbReference type="ARBA" id="ARBA00023163"/>
    </source>
</evidence>
<dbReference type="InterPro" id="IPR010985">
    <property type="entry name" value="Ribbon_hlx_hlx"/>
</dbReference>
<dbReference type="InterPro" id="IPR013321">
    <property type="entry name" value="Arc_rbn_hlx_hlx"/>
</dbReference>
<comment type="similarity">
    <text evidence="1 7">Belongs to the transcriptional regulatory CopG/NikR family.</text>
</comment>
<evidence type="ECO:0000256" key="2">
    <source>
        <dbReference type="ARBA" id="ARBA00022596"/>
    </source>
</evidence>
<keyword evidence="3 7" id="KW-0479">Metal-binding</keyword>
<accession>A0A2M7SBP2</accession>
<evidence type="ECO:0000313" key="11">
    <source>
        <dbReference type="Proteomes" id="UP000229307"/>
    </source>
</evidence>
<dbReference type="EMBL" id="PFMR01000156">
    <property type="protein sequence ID" value="PIZ16899.1"/>
    <property type="molecule type" value="Genomic_DNA"/>
</dbReference>
<feature type="domain" description="Ribbon-helix-helix protein CopG" evidence="8">
    <location>
        <begin position="6"/>
        <end position="43"/>
    </location>
</feature>
<organism evidence="10 11">
    <name type="scientific">Candidatus Desantisbacteria bacterium CG_4_10_14_0_8_um_filter_48_22</name>
    <dbReference type="NCBI Taxonomy" id="1974543"/>
    <lineage>
        <taxon>Bacteria</taxon>
        <taxon>Candidatus Desantisiibacteriota</taxon>
    </lineage>
</organism>
<comment type="caution">
    <text evidence="10">The sequence shown here is derived from an EMBL/GenBank/DDBJ whole genome shotgun (WGS) entry which is preliminary data.</text>
</comment>
<dbReference type="GO" id="GO:0010045">
    <property type="term" value="P:response to nickel cation"/>
    <property type="evidence" value="ECO:0007669"/>
    <property type="project" value="InterPro"/>
</dbReference>
<proteinExistence type="inferred from homology"/>
<dbReference type="GO" id="GO:0003677">
    <property type="term" value="F:DNA binding"/>
    <property type="evidence" value="ECO:0007669"/>
    <property type="project" value="UniProtKB-KW"/>
</dbReference>
<dbReference type="NCBIfam" id="NF001884">
    <property type="entry name" value="PRK00630.1"/>
    <property type="match status" value="1"/>
</dbReference>
<comment type="function">
    <text evidence="7">Transcriptional regulator.</text>
</comment>
<dbReference type="Gene3D" id="1.10.1220.10">
    <property type="entry name" value="Met repressor-like"/>
    <property type="match status" value="1"/>
</dbReference>
<feature type="domain" description="Transcription factor NikR nickel binding C-terminal" evidence="9">
    <location>
        <begin position="55"/>
        <end position="129"/>
    </location>
</feature>
<dbReference type="AlphaFoldDB" id="A0A2M7SBP2"/>
<evidence type="ECO:0000259" key="8">
    <source>
        <dbReference type="Pfam" id="PF01402"/>
    </source>
</evidence>
<evidence type="ECO:0000256" key="1">
    <source>
        <dbReference type="ARBA" id="ARBA00008478"/>
    </source>
</evidence>
<feature type="binding site" evidence="7">
    <location>
        <position position="78"/>
    </location>
    <ligand>
        <name>Ni(2+)</name>
        <dbReference type="ChEBI" id="CHEBI:49786"/>
    </ligand>
</feature>
<reference evidence="11" key="1">
    <citation type="submission" date="2017-09" db="EMBL/GenBank/DDBJ databases">
        <title>Depth-based differentiation of microbial function through sediment-hosted aquifers and enrichment of novel symbionts in the deep terrestrial subsurface.</title>
        <authorList>
            <person name="Probst A.J."/>
            <person name="Ladd B."/>
            <person name="Jarett J.K."/>
            <person name="Geller-Mcgrath D.E."/>
            <person name="Sieber C.M.K."/>
            <person name="Emerson J.B."/>
            <person name="Anantharaman K."/>
            <person name="Thomas B.C."/>
            <person name="Malmstrom R."/>
            <person name="Stieglmeier M."/>
            <person name="Klingl A."/>
            <person name="Woyke T."/>
            <person name="Ryan C.M."/>
            <person name="Banfield J.F."/>
        </authorList>
    </citation>
    <scope>NUCLEOTIDE SEQUENCE [LARGE SCALE GENOMIC DNA]</scope>
</reference>
<dbReference type="InterPro" id="IPR027271">
    <property type="entry name" value="Acetolactate_synth/TF_NikR_C"/>
</dbReference>
<dbReference type="SUPFAM" id="SSF47598">
    <property type="entry name" value="Ribbon-helix-helix"/>
    <property type="match status" value="1"/>
</dbReference>
<protein>
    <recommendedName>
        <fullName evidence="7">Putative nickel-responsive regulator</fullName>
    </recommendedName>
</protein>
<keyword evidence="6 7" id="KW-0804">Transcription</keyword>
<keyword evidence="5 7" id="KW-0238">DNA-binding</keyword>
<dbReference type="CDD" id="cd22231">
    <property type="entry name" value="RHH_NikR_HicB-like"/>
    <property type="match status" value="1"/>
</dbReference>
<dbReference type="InterPro" id="IPR014864">
    <property type="entry name" value="TF_NikR_Ni-bd_C"/>
</dbReference>
<evidence type="ECO:0000256" key="3">
    <source>
        <dbReference type="ARBA" id="ARBA00022723"/>
    </source>
</evidence>
<dbReference type="InterPro" id="IPR022988">
    <property type="entry name" value="Ni_resp_reg_NikR"/>
</dbReference>
<dbReference type="InterPro" id="IPR002145">
    <property type="entry name" value="CopG"/>
</dbReference>
<dbReference type="NCBIfam" id="NF002169">
    <property type="entry name" value="PRK01002.1"/>
    <property type="match status" value="1"/>
</dbReference>
<dbReference type="SUPFAM" id="SSF55021">
    <property type="entry name" value="ACT-like"/>
    <property type="match status" value="1"/>
</dbReference>
<sequence length="137" mass="15289">MGGLARFGVSIEDDLLKKFDGLIAKKGYSNRSEAIRDLIRKNLVEKEWDEKGEVAGGIAIVYDHDKRELVNKIIDIQHDSHDVIISSQHVHLDEHNCLEVVIVKGGVEEVEKLADTLRSLKGVHHCTLARATTGEKL</sequence>
<evidence type="ECO:0000259" key="9">
    <source>
        <dbReference type="Pfam" id="PF08753"/>
    </source>
</evidence>
<evidence type="ECO:0000256" key="4">
    <source>
        <dbReference type="ARBA" id="ARBA00023015"/>
    </source>
</evidence>
<dbReference type="PANTHER" id="PTHR34719">
    <property type="entry name" value="NICKEL-RESPONSIVE REGULATOR"/>
    <property type="match status" value="1"/>
</dbReference>
<dbReference type="GO" id="GO:0003700">
    <property type="term" value="F:DNA-binding transcription factor activity"/>
    <property type="evidence" value="ECO:0007669"/>
    <property type="project" value="UniProtKB-UniRule"/>
</dbReference>
<dbReference type="HAMAP" id="MF_00476">
    <property type="entry name" value="NikR"/>
    <property type="match status" value="1"/>
</dbReference>
<dbReference type="Proteomes" id="UP000229307">
    <property type="component" value="Unassembled WGS sequence"/>
</dbReference>
<dbReference type="NCBIfam" id="NF003381">
    <property type="entry name" value="PRK04460.1"/>
    <property type="match status" value="1"/>
</dbReference>
<evidence type="ECO:0000313" key="10">
    <source>
        <dbReference type="EMBL" id="PIZ16899.1"/>
    </source>
</evidence>
<evidence type="ECO:0000256" key="5">
    <source>
        <dbReference type="ARBA" id="ARBA00023125"/>
    </source>
</evidence>
<dbReference type="Pfam" id="PF01402">
    <property type="entry name" value="RHH_1"/>
    <property type="match status" value="1"/>
</dbReference>